<protein>
    <submittedName>
        <fullName evidence="2">Uncharacterized protein</fullName>
    </submittedName>
</protein>
<evidence type="ECO:0000313" key="3">
    <source>
        <dbReference type="Proteomes" id="UP001177003"/>
    </source>
</evidence>
<sequence length="109" mass="12069">MEVAAGADSCGMERDRKRVAGGRNRSYGPVGGEEKSNPMENRVQEIIKQQMLSVAKAVPPPPSFSYCRRWVVSLVVGLPLTHTNTAQLHPKQGIEFTMIVKYCLFGILH</sequence>
<gene>
    <name evidence="2" type="ORF">LSALG_LOCUS21582</name>
</gene>
<keyword evidence="3" id="KW-1185">Reference proteome</keyword>
<dbReference type="Proteomes" id="UP001177003">
    <property type="component" value="Chromosome 4"/>
</dbReference>
<dbReference type="EMBL" id="OX465080">
    <property type="protein sequence ID" value="CAI9281911.1"/>
    <property type="molecule type" value="Genomic_DNA"/>
</dbReference>
<proteinExistence type="predicted"/>
<reference evidence="2" key="1">
    <citation type="submission" date="2023-04" db="EMBL/GenBank/DDBJ databases">
        <authorList>
            <person name="Vijverberg K."/>
            <person name="Xiong W."/>
            <person name="Schranz E."/>
        </authorList>
    </citation>
    <scope>NUCLEOTIDE SEQUENCE</scope>
</reference>
<name>A0AA35YXI5_LACSI</name>
<accession>A0AA35YXI5</accession>
<evidence type="ECO:0000313" key="2">
    <source>
        <dbReference type="EMBL" id="CAI9281911.1"/>
    </source>
</evidence>
<dbReference type="AlphaFoldDB" id="A0AA35YXI5"/>
<evidence type="ECO:0000256" key="1">
    <source>
        <dbReference type="SAM" id="MobiDB-lite"/>
    </source>
</evidence>
<organism evidence="2 3">
    <name type="scientific">Lactuca saligna</name>
    <name type="common">Willowleaf lettuce</name>
    <dbReference type="NCBI Taxonomy" id="75948"/>
    <lineage>
        <taxon>Eukaryota</taxon>
        <taxon>Viridiplantae</taxon>
        <taxon>Streptophyta</taxon>
        <taxon>Embryophyta</taxon>
        <taxon>Tracheophyta</taxon>
        <taxon>Spermatophyta</taxon>
        <taxon>Magnoliopsida</taxon>
        <taxon>eudicotyledons</taxon>
        <taxon>Gunneridae</taxon>
        <taxon>Pentapetalae</taxon>
        <taxon>asterids</taxon>
        <taxon>campanulids</taxon>
        <taxon>Asterales</taxon>
        <taxon>Asteraceae</taxon>
        <taxon>Cichorioideae</taxon>
        <taxon>Cichorieae</taxon>
        <taxon>Lactucinae</taxon>
        <taxon>Lactuca</taxon>
    </lineage>
</organism>
<feature type="region of interest" description="Disordered" evidence="1">
    <location>
        <begin position="1"/>
        <end position="39"/>
    </location>
</feature>